<keyword evidence="3" id="KW-1185">Reference proteome</keyword>
<evidence type="ECO:0000313" key="3">
    <source>
        <dbReference type="Proteomes" id="UP001500689"/>
    </source>
</evidence>
<name>A0ABP6VEI6_9PSEU</name>
<reference evidence="3" key="1">
    <citation type="journal article" date="2019" name="Int. J. Syst. Evol. Microbiol.">
        <title>The Global Catalogue of Microorganisms (GCM) 10K type strain sequencing project: providing services to taxonomists for standard genome sequencing and annotation.</title>
        <authorList>
            <consortium name="The Broad Institute Genomics Platform"/>
            <consortium name="The Broad Institute Genome Sequencing Center for Infectious Disease"/>
            <person name="Wu L."/>
            <person name="Ma J."/>
        </authorList>
    </citation>
    <scope>NUCLEOTIDE SEQUENCE [LARGE SCALE GENOMIC DNA]</scope>
    <source>
        <strain evidence="3">JCM 16898</strain>
    </source>
</reference>
<organism evidence="2 3">
    <name type="scientific">Amycolatopsis ultiminotia</name>
    <dbReference type="NCBI Taxonomy" id="543629"/>
    <lineage>
        <taxon>Bacteria</taxon>
        <taxon>Bacillati</taxon>
        <taxon>Actinomycetota</taxon>
        <taxon>Actinomycetes</taxon>
        <taxon>Pseudonocardiales</taxon>
        <taxon>Pseudonocardiaceae</taxon>
        <taxon>Amycolatopsis</taxon>
    </lineage>
</organism>
<gene>
    <name evidence="2" type="ORF">GCM10022222_16150</name>
</gene>
<evidence type="ECO:0000256" key="1">
    <source>
        <dbReference type="SAM" id="MobiDB-lite"/>
    </source>
</evidence>
<dbReference type="Proteomes" id="UP001500689">
    <property type="component" value="Unassembled WGS sequence"/>
</dbReference>
<proteinExistence type="predicted"/>
<comment type="caution">
    <text evidence="2">The sequence shown here is derived from an EMBL/GenBank/DDBJ whole genome shotgun (WGS) entry which is preliminary data.</text>
</comment>
<dbReference type="EMBL" id="BAAAZN010000003">
    <property type="protein sequence ID" value="GAA3533594.1"/>
    <property type="molecule type" value="Genomic_DNA"/>
</dbReference>
<sequence length="413" mass="47385">MEFPEPEEFGLGLTRKGRNGSGTGKGFAKLMVVAMRDAIELGLQDLTHFEELGLLVEKIGRDRISDITCNILKPQFIQYTQDVCRDLAVSTEQFPVKHASFDSHRMRWCTERLSLPKNPFTNGPILLIPSRFLRELPALDSTDWWNFVEPDLRMDLNLSLNQHINKSEVIRRARSNTDLVRQWSSTSEERPADPYPVDRDPVGLHNWQARTREFANEHPIDISTIATKDDLLRFVEKIITEFKHQIEEEGLWSLLYNDDTGHPKRETSIQLLFKGVVQSYCRAHGIGLDREVELGRGPVDFIVSKDSRVRVLLEIKKMSNGKFWNGLENQLVSYMESAQCSSGWFLAVRFGDTKNQRERTAKLPARTSHAAHQTGFVIRSTWVDARRKDSASNLTEKTEGVQPVNFDPEFEDE</sequence>
<protein>
    <submittedName>
        <fullName evidence="2">Uncharacterized protein</fullName>
    </submittedName>
</protein>
<feature type="region of interest" description="Disordered" evidence="1">
    <location>
        <begin position="389"/>
        <end position="413"/>
    </location>
</feature>
<accession>A0ABP6VEI6</accession>
<feature type="region of interest" description="Disordered" evidence="1">
    <location>
        <begin position="181"/>
        <end position="200"/>
    </location>
</feature>
<feature type="compositionally biased region" description="Basic and acidic residues" evidence="1">
    <location>
        <begin position="187"/>
        <end position="200"/>
    </location>
</feature>
<evidence type="ECO:0000313" key="2">
    <source>
        <dbReference type="EMBL" id="GAA3533594.1"/>
    </source>
</evidence>